<evidence type="ECO:0000256" key="2">
    <source>
        <dbReference type="ARBA" id="ARBA00022741"/>
    </source>
</evidence>
<keyword evidence="2" id="KW-0547">Nucleotide-binding</keyword>
<evidence type="ECO:0000259" key="4">
    <source>
        <dbReference type="PROSITE" id="PS50893"/>
    </source>
</evidence>
<evidence type="ECO:0000256" key="1">
    <source>
        <dbReference type="ARBA" id="ARBA00022448"/>
    </source>
</evidence>
<dbReference type="Proteomes" id="UP000621436">
    <property type="component" value="Unassembled WGS sequence"/>
</dbReference>
<keyword evidence="1" id="KW-0813">Transport</keyword>
<dbReference type="InterPro" id="IPR003439">
    <property type="entry name" value="ABC_transporter-like_ATP-bd"/>
</dbReference>
<comment type="caution">
    <text evidence="5">The sequence shown here is derived from an EMBL/GenBank/DDBJ whole genome shotgun (WGS) entry which is preliminary data.</text>
</comment>
<dbReference type="RefSeq" id="WP_270453179.1">
    <property type="nucleotide sequence ID" value="NZ_JADPIE010000002.1"/>
</dbReference>
<proteinExistence type="predicted"/>
<dbReference type="AlphaFoldDB" id="A0A931F9X4"/>
<keyword evidence="3 5" id="KW-0067">ATP-binding</keyword>
<protein>
    <submittedName>
        <fullName evidence="5">ATP-binding cassette domain-containing protein</fullName>
    </submittedName>
</protein>
<evidence type="ECO:0000256" key="3">
    <source>
        <dbReference type="ARBA" id="ARBA00022840"/>
    </source>
</evidence>
<dbReference type="GO" id="GO:0016887">
    <property type="term" value="F:ATP hydrolysis activity"/>
    <property type="evidence" value="ECO:0007669"/>
    <property type="project" value="InterPro"/>
</dbReference>
<dbReference type="PROSITE" id="PS50893">
    <property type="entry name" value="ABC_TRANSPORTER_2"/>
    <property type="match status" value="1"/>
</dbReference>
<dbReference type="Pfam" id="PF00005">
    <property type="entry name" value="ABC_tran"/>
    <property type="match status" value="1"/>
</dbReference>
<dbReference type="EMBL" id="JADPIE010000002">
    <property type="protein sequence ID" value="MBF8436347.1"/>
    <property type="molecule type" value="Genomic_DNA"/>
</dbReference>
<sequence length="214" mass="24026">MFKLDKVSYRDILKIDHLELGSKKITAISGPSGGGKTTLLRLLINFISPDSGEILYKDKPLESYSPEVIRKKIKMLGQQPIMFGETIQEEFEIALNFANINEDNIDHYKELLEIVRVDKELNDKSSELSGGEKQRLALARLLLLKPEILLLDEPTASLDKGNQKHILDFLSEYAKTNGSKIIMVTHSPELTKDIAQEHIIISDGKVQEGAVIND</sequence>
<reference evidence="5" key="1">
    <citation type="submission" date="2020-11" db="EMBL/GenBank/DDBJ databases">
        <title>Halonatronomonas betainensis gen. nov., sp. nov. a novel haloalkaliphilic representative of the family Halanaerobiacae capable of betaine degradation.</title>
        <authorList>
            <person name="Boltyanskaya Y."/>
            <person name="Kevbrin V."/>
            <person name="Detkova E."/>
            <person name="Grouzdev D.S."/>
            <person name="Koziaeva V."/>
            <person name="Zhilina T."/>
        </authorList>
    </citation>
    <scope>NUCLEOTIDE SEQUENCE</scope>
    <source>
        <strain evidence="5">Z-7014</strain>
    </source>
</reference>
<organism evidence="5 6">
    <name type="scientific">Halonatronomonas betaini</name>
    <dbReference type="NCBI Taxonomy" id="2778430"/>
    <lineage>
        <taxon>Bacteria</taxon>
        <taxon>Bacillati</taxon>
        <taxon>Bacillota</taxon>
        <taxon>Clostridia</taxon>
        <taxon>Halanaerobiales</taxon>
        <taxon>Halarsenatibacteraceae</taxon>
        <taxon>Halonatronomonas</taxon>
    </lineage>
</organism>
<feature type="domain" description="ABC transporter" evidence="4">
    <location>
        <begin position="2"/>
        <end position="214"/>
    </location>
</feature>
<name>A0A931F9X4_9FIRM</name>
<evidence type="ECO:0000313" key="5">
    <source>
        <dbReference type="EMBL" id="MBF8436347.1"/>
    </source>
</evidence>
<accession>A0A931F9X4</accession>
<keyword evidence="6" id="KW-1185">Reference proteome</keyword>
<gene>
    <name evidence="5" type="ORF">I0Q91_04580</name>
</gene>
<dbReference type="PROSITE" id="PS00211">
    <property type="entry name" value="ABC_TRANSPORTER_1"/>
    <property type="match status" value="1"/>
</dbReference>
<dbReference type="PANTHER" id="PTHR43423:SF1">
    <property type="entry name" value="ABC TRANSPORTER I FAMILY MEMBER 17"/>
    <property type="match status" value="1"/>
</dbReference>
<dbReference type="SMART" id="SM00382">
    <property type="entry name" value="AAA"/>
    <property type="match status" value="1"/>
</dbReference>
<dbReference type="PANTHER" id="PTHR43423">
    <property type="entry name" value="ABC TRANSPORTER I FAMILY MEMBER 17"/>
    <property type="match status" value="1"/>
</dbReference>
<dbReference type="Gene3D" id="3.40.50.300">
    <property type="entry name" value="P-loop containing nucleotide triphosphate hydrolases"/>
    <property type="match status" value="1"/>
</dbReference>
<dbReference type="InterPro" id="IPR017871">
    <property type="entry name" value="ABC_transporter-like_CS"/>
</dbReference>
<dbReference type="SUPFAM" id="SSF52540">
    <property type="entry name" value="P-loop containing nucleoside triphosphate hydrolases"/>
    <property type="match status" value="1"/>
</dbReference>
<dbReference type="InterPro" id="IPR027417">
    <property type="entry name" value="P-loop_NTPase"/>
</dbReference>
<evidence type="ECO:0000313" key="6">
    <source>
        <dbReference type="Proteomes" id="UP000621436"/>
    </source>
</evidence>
<dbReference type="InterPro" id="IPR003593">
    <property type="entry name" value="AAA+_ATPase"/>
</dbReference>
<dbReference type="GO" id="GO:0005524">
    <property type="term" value="F:ATP binding"/>
    <property type="evidence" value="ECO:0007669"/>
    <property type="project" value="UniProtKB-KW"/>
</dbReference>